<feature type="compositionally biased region" description="Low complexity" evidence="1">
    <location>
        <begin position="473"/>
        <end position="493"/>
    </location>
</feature>
<feature type="compositionally biased region" description="Low complexity" evidence="1">
    <location>
        <begin position="584"/>
        <end position="593"/>
    </location>
</feature>
<evidence type="ECO:0008006" key="4">
    <source>
        <dbReference type="Google" id="ProtNLM"/>
    </source>
</evidence>
<dbReference type="PANTHER" id="PTHR46788:SF1">
    <property type="entry name" value="EF-HAND CALCIUM-BINDING DOMAIN-CONTAINING PROTEIN 5"/>
    <property type="match status" value="1"/>
</dbReference>
<gene>
    <name evidence="2" type="ORF">A3Q56_04051</name>
</gene>
<comment type="caution">
    <text evidence="2">The sequence shown here is derived from an EMBL/GenBank/DDBJ whole genome shotgun (WGS) entry which is preliminary data.</text>
</comment>
<feature type="compositionally biased region" description="Basic and acidic residues" evidence="1">
    <location>
        <begin position="437"/>
        <end position="449"/>
    </location>
</feature>
<feature type="compositionally biased region" description="Basic and acidic residues" evidence="1">
    <location>
        <begin position="594"/>
        <end position="625"/>
    </location>
</feature>
<dbReference type="OrthoDB" id="199400at2759"/>
<feature type="compositionally biased region" description="Basic and acidic residues" evidence="1">
    <location>
        <begin position="527"/>
        <end position="547"/>
    </location>
</feature>
<accession>A0A177B391</accession>
<organism evidence="2 3">
    <name type="scientific">Intoshia linei</name>
    <dbReference type="NCBI Taxonomy" id="1819745"/>
    <lineage>
        <taxon>Eukaryota</taxon>
        <taxon>Metazoa</taxon>
        <taxon>Spiralia</taxon>
        <taxon>Lophotrochozoa</taxon>
        <taxon>Mesozoa</taxon>
        <taxon>Orthonectida</taxon>
        <taxon>Rhopaluridae</taxon>
        <taxon>Intoshia</taxon>
    </lineage>
</organism>
<dbReference type="Proteomes" id="UP000078046">
    <property type="component" value="Unassembled WGS sequence"/>
</dbReference>
<feature type="compositionally biased region" description="Polar residues" evidence="1">
    <location>
        <begin position="548"/>
        <end position="563"/>
    </location>
</feature>
<sequence length="707" mass="82289">MYSCGTNDSIFGSSKSSKSRYIDTVLTSRINSFESELEQKSTLNSDPTENDLKLQEMLIKNEKLMTMTEKNKFNNKIKIKNSNKKYAFEKKLIIDQLASDLLNLKLVGKSDKEKNEKRYYLIHNLIPSVVMGLENLLKEICAVGLILVQDGFNELYDNSWPCLDDYHFYQNENVNIPRSYIKRDLNPIDYLAKYLMRHNPKYQNCNNAYAYSCNKIAESLKCKLDIDINDRLGAMKKNVQENRIIKEQILEIEKKRQKYIIDSVENMYINWNTLDYVGGKIPLKIIKQAIKNFVCEFNCSLTEKMTEIMQDVENNDKLLIKKIFVEYVCNFVLNYSPTIFEEFVNFMKKYSHMYQKYMNFKRVKQNLHLLFLDCDMATTGYLNRNRVINLLMLYCNVKTNKNKNVNLKDPTNWPIRDLENYIYDEIKSPYQDKTRSNVELKTKVKDNEFKANNNEPNDYKHNKNQNDSLTQEKSTLSSLSDKSSQSSHISKNSDGNNSEKNYKSDEITKNAKDFKIENNSIDIDIDKNKEDKEDNADENNKIDDNTRVNDNVIENQENVSNTEEPAKDEENNSNKRKSSKDSETSSTSVISSIKEPKEQVIDENNKQINKVESDSNSRKNSYESIKISDKNSTEIINDKTENNNVIPNLKNNNNSVSSSIKTTKSIMEPLTSDTNLKNKRNKNKKDKVKYNVSFDIDTEKVAENCNL</sequence>
<dbReference type="AlphaFoldDB" id="A0A177B391"/>
<dbReference type="PANTHER" id="PTHR46788">
    <property type="entry name" value="EF-HAND CALCIUM-BINDING DOMAIN-CONTAINING PROTEIN 5"/>
    <property type="match status" value="1"/>
</dbReference>
<protein>
    <recommendedName>
        <fullName evidence="4">EF-hand domain-containing protein</fullName>
    </recommendedName>
</protein>
<feature type="region of interest" description="Disordered" evidence="1">
    <location>
        <begin position="437"/>
        <end position="505"/>
    </location>
</feature>
<feature type="region of interest" description="Disordered" evidence="1">
    <location>
        <begin position="527"/>
        <end position="625"/>
    </location>
</feature>
<evidence type="ECO:0000313" key="3">
    <source>
        <dbReference type="Proteomes" id="UP000078046"/>
    </source>
</evidence>
<evidence type="ECO:0000313" key="2">
    <source>
        <dbReference type="EMBL" id="OAF68202.1"/>
    </source>
</evidence>
<feature type="compositionally biased region" description="Basic and acidic residues" evidence="1">
    <location>
        <begin position="564"/>
        <end position="583"/>
    </location>
</feature>
<keyword evidence="3" id="KW-1185">Reference proteome</keyword>
<proteinExistence type="predicted"/>
<name>A0A177B391_9BILA</name>
<reference evidence="2 3" key="1">
    <citation type="submission" date="2016-04" db="EMBL/GenBank/DDBJ databases">
        <title>The genome of Intoshia linei affirms orthonectids as highly simplified spiralians.</title>
        <authorList>
            <person name="Mikhailov K.V."/>
            <person name="Slusarev G.S."/>
            <person name="Nikitin M.A."/>
            <person name="Logacheva M.D."/>
            <person name="Penin A."/>
            <person name="Aleoshin V."/>
            <person name="Panchin Y.V."/>
        </authorList>
    </citation>
    <scope>NUCLEOTIDE SEQUENCE [LARGE SCALE GENOMIC DNA]</scope>
    <source>
        <strain evidence="2">Intl2013</strain>
        <tissue evidence="2">Whole animal</tissue>
    </source>
</reference>
<dbReference type="EMBL" id="LWCA01000494">
    <property type="protein sequence ID" value="OAF68202.1"/>
    <property type="molecule type" value="Genomic_DNA"/>
</dbReference>
<evidence type="ECO:0000256" key="1">
    <source>
        <dbReference type="SAM" id="MobiDB-lite"/>
    </source>
</evidence>